<evidence type="ECO:0000313" key="3">
    <source>
        <dbReference type="Proteomes" id="UP000325313"/>
    </source>
</evidence>
<sequence length="68" mass="7406">MHPSVTSPARPFGLGSGQSSQPPRAGRFHEAGVLCRPSQEGETSGDEEYRVLAGTRYYSRQEALKTLL</sequence>
<dbReference type="Proteomes" id="UP000325313">
    <property type="component" value="Unassembled WGS sequence"/>
</dbReference>
<comment type="caution">
    <text evidence="2">The sequence shown here is derived from an EMBL/GenBank/DDBJ whole genome shotgun (WGS) entry which is preliminary data.</text>
</comment>
<protein>
    <submittedName>
        <fullName evidence="2">Uncharacterized protein</fullName>
    </submittedName>
</protein>
<accession>A0A5B0PLR0</accession>
<feature type="region of interest" description="Disordered" evidence="1">
    <location>
        <begin position="1"/>
        <end position="47"/>
    </location>
</feature>
<dbReference type="EMBL" id="VDEP01000337">
    <property type="protein sequence ID" value="KAA1102555.1"/>
    <property type="molecule type" value="Genomic_DNA"/>
</dbReference>
<reference evidence="2 3" key="1">
    <citation type="submission" date="2019-05" db="EMBL/GenBank/DDBJ databases">
        <title>Emergence of the Ug99 lineage of the wheat stem rust pathogen through somatic hybridization.</title>
        <authorList>
            <person name="Li F."/>
            <person name="Upadhyaya N.M."/>
            <person name="Sperschneider J."/>
            <person name="Matny O."/>
            <person name="Nguyen-Phuc H."/>
            <person name="Mago R."/>
            <person name="Raley C."/>
            <person name="Miller M.E."/>
            <person name="Silverstein K.A.T."/>
            <person name="Henningsen E."/>
            <person name="Hirsch C.D."/>
            <person name="Visser B."/>
            <person name="Pretorius Z.A."/>
            <person name="Steffenson B.J."/>
            <person name="Schwessinger B."/>
            <person name="Dodds P.N."/>
            <person name="Figueroa M."/>
        </authorList>
    </citation>
    <scope>NUCLEOTIDE SEQUENCE [LARGE SCALE GENOMIC DNA]</scope>
    <source>
        <strain evidence="2 3">Ug99</strain>
    </source>
</reference>
<dbReference type="AlphaFoldDB" id="A0A5B0PLR0"/>
<gene>
    <name evidence="2" type="ORF">PGTUg99_015114</name>
</gene>
<organism evidence="2 3">
    <name type="scientific">Puccinia graminis f. sp. tritici</name>
    <dbReference type="NCBI Taxonomy" id="56615"/>
    <lineage>
        <taxon>Eukaryota</taxon>
        <taxon>Fungi</taxon>
        <taxon>Dikarya</taxon>
        <taxon>Basidiomycota</taxon>
        <taxon>Pucciniomycotina</taxon>
        <taxon>Pucciniomycetes</taxon>
        <taxon>Pucciniales</taxon>
        <taxon>Pucciniaceae</taxon>
        <taxon>Puccinia</taxon>
    </lineage>
</organism>
<evidence type="ECO:0000313" key="2">
    <source>
        <dbReference type="EMBL" id="KAA1102555.1"/>
    </source>
</evidence>
<name>A0A5B0PLR0_PUCGR</name>
<proteinExistence type="predicted"/>
<evidence type="ECO:0000256" key="1">
    <source>
        <dbReference type="SAM" id="MobiDB-lite"/>
    </source>
</evidence>